<evidence type="ECO:0000313" key="4">
    <source>
        <dbReference type="Proteomes" id="UP000694427"/>
    </source>
</evidence>
<name>A0A8C1PUZ1_CYPCA</name>
<evidence type="ECO:0000313" key="3">
    <source>
        <dbReference type="Ensembl" id="ENSCCRP00010112722.1"/>
    </source>
</evidence>
<dbReference type="GO" id="GO:0005912">
    <property type="term" value="C:adherens junction"/>
    <property type="evidence" value="ECO:0007669"/>
    <property type="project" value="TreeGrafter"/>
</dbReference>
<dbReference type="AlphaFoldDB" id="A0A8C1PUZ1"/>
<dbReference type="GO" id="GO:0070830">
    <property type="term" value="P:bicellular tight junction assembly"/>
    <property type="evidence" value="ECO:0007669"/>
    <property type="project" value="TreeGrafter"/>
</dbReference>
<dbReference type="GO" id="GO:0051015">
    <property type="term" value="F:actin filament binding"/>
    <property type="evidence" value="ECO:0007669"/>
    <property type="project" value="TreeGrafter"/>
</dbReference>
<evidence type="ECO:0000259" key="2">
    <source>
        <dbReference type="Pfam" id="PF24617"/>
    </source>
</evidence>
<proteinExistence type="predicted"/>
<keyword evidence="1" id="KW-0175">Coiled coil</keyword>
<protein>
    <submittedName>
        <fullName evidence="3">POF1B actin binding protein</fullName>
    </submittedName>
</protein>
<dbReference type="InterPro" id="IPR056240">
    <property type="entry name" value="POF1B_HlH"/>
</dbReference>
<sequence>MTLPYSQSVTTLKKVTVAEPSTQSFLTSTPVGMSEGSTTYRTVNLTGAQLQPVQYINSQVEGGAQLQQVQYINSQVEGGAQLQQVQYINSQVETGAQLQPLQYINSQVEGGAQLQQVQYINNQVEGNMMYGGARYLVPVQQRRPAESVMYLSQAPRVMQPVYFQNVQRVSSVSSVDETDVYRQNINGQTSVFSQLSSPVKSPEPSESELVETSSIQQEVVDLREIKNGHCEIKTEVIDVKPVAKMDNRFFGELLAEVYRKNSDIHTCISEHVAKIRGRKHLLDPTIDYKVEKEEIESIIPKGVSELTKQQIRYLLQTRMTADKTMRLLMATFSSLREELVHMQDDLRRLESEKEELERDLSFKADQALQYDRLLETVREHNRQLQAAVKESNNAQRTLESQLLTLQSKDPSKDFRIKELEGSRRALEQENELLKKKLAGQCSSSTIQIKTQELSREYERMLKDLREEKDKELKSLREISRLKQQKIDNSSSTTRTVVTKRYMNQYPILGLLGDDYQYTPPIKEDRTVIIKSTGVTSRVI</sequence>
<feature type="coiled-coil region" evidence="1">
    <location>
        <begin position="332"/>
        <end position="481"/>
    </location>
</feature>
<reference evidence="3" key="1">
    <citation type="submission" date="2025-08" db="UniProtKB">
        <authorList>
            <consortium name="Ensembl"/>
        </authorList>
    </citation>
    <scope>IDENTIFICATION</scope>
</reference>
<dbReference type="PANTHER" id="PTHR22546">
    <property type="entry name" value="PREMATURE OVARIAN FAILURE, 1B"/>
    <property type="match status" value="1"/>
</dbReference>
<dbReference type="Pfam" id="PF24617">
    <property type="entry name" value="POF1B_HlH"/>
    <property type="match status" value="1"/>
</dbReference>
<dbReference type="GO" id="GO:0005923">
    <property type="term" value="C:bicellular tight junction"/>
    <property type="evidence" value="ECO:0007669"/>
    <property type="project" value="TreeGrafter"/>
</dbReference>
<keyword evidence="4" id="KW-1185">Reference proteome</keyword>
<dbReference type="GO" id="GO:0007015">
    <property type="term" value="P:actin filament organization"/>
    <property type="evidence" value="ECO:0007669"/>
    <property type="project" value="TreeGrafter"/>
</dbReference>
<feature type="domain" description="POF1B helix-loop-helix" evidence="2">
    <location>
        <begin position="248"/>
        <end position="332"/>
    </location>
</feature>
<dbReference type="PANTHER" id="PTHR22546:SF0">
    <property type="entry name" value="PROTEIN POF1B"/>
    <property type="match status" value="1"/>
</dbReference>
<dbReference type="Ensembl" id="ENSCCRT00010125395.1">
    <property type="protein sequence ID" value="ENSCCRP00010112722.1"/>
    <property type="gene ID" value="ENSCCRG00010049676.1"/>
</dbReference>
<dbReference type="Proteomes" id="UP000694427">
    <property type="component" value="Unplaced"/>
</dbReference>
<accession>A0A8C1PUZ1</accession>
<dbReference type="InterPro" id="IPR026186">
    <property type="entry name" value="POF1B"/>
</dbReference>
<organism evidence="3 4">
    <name type="scientific">Cyprinus carpio</name>
    <name type="common">Common carp</name>
    <dbReference type="NCBI Taxonomy" id="7962"/>
    <lineage>
        <taxon>Eukaryota</taxon>
        <taxon>Metazoa</taxon>
        <taxon>Chordata</taxon>
        <taxon>Craniata</taxon>
        <taxon>Vertebrata</taxon>
        <taxon>Euteleostomi</taxon>
        <taxon>Actinopterygii</taxon>
        <taxon>Neopterygii</taxon>
        <taxon>Teleostei</taxon>
        <taxon>Ostariophysi</taxon>
        <taxon>Cypriniformes</taxon>
        <taxon>Cyprinidae</taxon>
        <taxon>Cyprininae</taxon>
        <taxon>Cyprinus</taxon>
    </lineage>
</organism>
<evidence type="ECO:0000256" key="1">
    <source>
        <dbReference type="SAM" id="Coils"/>
    </source>
</evidence>
<reference evidence="3" key="2">
    <citation type="submission" date="2025-09" db="UniProtKB">
        <authorList>
            <consortium name="Ensembl"/>
        </authorList>
    </citation>
    <scope>IDENTIFICATION</scope>
</reference>
<dbReference type="GO" id="GO:0003382">
    <property type="term" value="P:epithelial cell morphogenesis"/>
    <property type="evidence" value="ECO:0007669"/>
    <property type="project" value="TreeGrafter"/>
</dbReference>
<dbReference type="GO" id="GO:0005884">
    <property type="term" value="C:actin filament"/>
    <property type="evidence" value="ECO:0007669"/>
    <property type="project" value="TreeGrafter"/>
</dbReference>